<dbReference type="CDD" id="cd09097">
    <property type="entry name" value="Deadenylase_CCR4"/>
    <property type="match status" value="1"/>
</dbReference>
<dbReference type="EMBL" id="JAODUP010000207">
    <property type="protein sequence ID" value="KAK2156697.1"/>
    <property type="molecule type" value="Genomic_DNA"/>
</dbReference>
<evidence type="ECO:0000256" key="2">
    <source>
        <dbReference type="ARBA" id="ARBA00001946"/>
    </source>
</evidence>
<keyword evidence="21" id="KW-1185">Reference proteome</keyword>
<evidence type="ECO:0000313" key="21">
    <source>
        <dbReference type="Proteomes" id="UP001208570"/>
    </source>
</evidence>
<feature type="region of interest" description="Disordered" evidence="18">
    <location>
        <begin position="346"/>
        <end position="398"/>
    </location>
</feature>
<evidence type="ECO:0000256" key="5">
    <source>
        <dbReference type="ARBA" id="ARBA00010774"/>
    </source>
</evidence>
<protein>
    <recommendedName>
        <fullName evidence="6">poly(A)-specific ribonuclease</fullName>
        <ecNumber evidence="6">3.1.13.4</ecNumber>
    </recommendedName>
</protein>
<dbReference type="GO" id="GO:0005634">
    <property type="term" value="C:nucleus"/>
    <property type="evidence" value="ECO:0007669"/>
    <property type="project" value="UniProtKB-SubCell"/>
</dbReference>
<feature type="compositionally biased region" description="Polar residues" evidence="18">
    <location>
        <begin position="353"/>
        <end position="373"/>
    </location>
</feature>
<proteinExistence type="inferred from homology"/>
<comment type="cofactor">
    <cofactor evidence="2">
        <name>Mg(2+)</name>
        <dbReference type="ChEBI" id="CHEBI:18420"/>
    </cofactor>
</comment>
<evidence type="ECO:0000256" key="16">
    <source>
        <dbReference type="ARBA" id="ARBA00023163"/>
    </source>
</evidence>
<dbReference type="Proteomes" id="UP001208570">
    <property type="component" value="Unassembled WGS sequence"/>
</dbReference>
<dbReference type="AlphaFoldDB" id="A0AAD9N4D6"/>
<comment type="catalytic activity">
    <reaction evidence="1">
        <text>Exonucleolytic cleavage of poly(A) to 5'-AMP.</text>
        <dbReference type="EC" id="3.1.13.4"/>
    </reaction>
</comment>
<gene>
    <name evidence="20" type="ORF">LSH36_207g05036</name>
</gene>
<dbReference type="SUPFAM" id="SSF56219">
    <property type="entry name" value="DNase I-like"/>
    <property type="match status" value="1"/>
</dbReference>
<evidence type="ECO:0000256" key="1">
    <source>
        <dbReference type="ARBA" id="ARBA00001663"/>
    </source>
</evidence>
<comment type="subcellular location">
    <subcellularLocation>
        <location evidence="4">Cytoplasm</location>
    </subcellularLocation>
    <subcellularLocation>
        <location evidence="3">Nucleus</location>
    </subcellularLocation>
</comment>
<keyword evidence="14" id="KW-0460">Magnesium</keyword>
<name>A0AAD9N4D6_9ANNE</name>
<dbReference type="PANTHER" id="PTHR12121:SF100">
    <property type="entry name" value="POLY(A)-SPECIFIC RIBONUCLEASE"/>
    <property type="match status" value="1"/>
</dbReference>
<dbReference type="InterPro" id="IPR005135">
    <property type="entry name" value="Endo/exonuclease/phosphatase"/>
</dbReference>
<evidence type="ECO:0000256" key="12">
    <source>
        <dbReference type="ARBA" id="ARBA00022801"/>
    </source>
</evidence>
<evidence type="ECO:0000256" key="17">
    <source>
        <dbReference type="ARBA" id="ARBA00023242"/>
    </source>
</evidence>
<organism evidence="20 21">
    <name type="scientific">Paralvinella palmiformis</name>
    <dbReference type="NCBI Taxonomy" id="53620"/>
    <lineage>
        <taxon>Eukaryota</taxon>
        <taxon>Metazoa</taxon>
        <taxon>Spiralia</taxon>
        <taxon>Lophotrochozoa</taxon>
        <taxon>Annelida</taxon>
        <taxon>Polychaeta</taxon>
        <taxon>Sedentaria</taxon>
        <taxon>Canalipalpata</taxon>
        <taxon>Terebellida</taxon>
        <taxon>Terebelliformia</taxon>
        <taxon>Alvinellidae</taxon>
        <taxon>Paralvinella</taxon>
    </lineage>
</organism>
<feature type="compositionally biased region" description="Low complexity" evidence="18">
    <location>
        <begin position="90"/>
        <end position="108"/>
    </location>
</feature>
<keyword evidence="9" id="KW-0540">Nuclease</keyword>
<sequence>MGSLEVVSKETFQQQLEGMSSCVGCQKERLKDVTCRKLTRHSRKGNHVKSNSPIVVRLRDTIKVSVKGKIRDAVACSDIESDISSDDESSGTTSAACTSSTSQRSSTSSPPPESPREHVPRKLKGIRTCRMRRSQRNGKNFNAFLSAIEKVHSKERGFHLFNNLSQEYNWHSKEYKNPICGLVPHSNELLLNNAMAAYQSSINSTFLRNVTGVGSTSHCHGRACHHVCPKPKAFQTINKNKIDLICNDLSSDSPSCDSTASVDESEYMSVCSSADSLSESEASSIGDPVPEELSKEELEKLAEFAAGCPLKRYTCPPHQCPECLAAYYAYVQYYAHSADLLKAGTTEKAPSPSAKNPSHPVSRSYIASHNTSGAAEVSASDSKSRQRPDENTASKDKPKHVEVSVAWFFEKPARKTSMVHCDEQQDTVTVDITDSNITFSVCYPSSGTDDGNIGSNGNGQYDYGGMTAWPNCYDFYHNFYTTMLGFVPFLIPAYWVPPLYHNLYPPLVIHPHMSFKDITFNGNTFKDVTFRDATLKPGTFDKNSSAFKDITKCLSSNQGTQTQEDYQPLTANQPPQRPWIPLAHPDTSQPVAIFTVMCYNVLCDKYATRQLYGYCPSWALNWEYRKKIIIEEIRQYSADIISLQEVETEQFYNYFLPELKANGYDGVFAPKSRARTMAETERKHVDGCAIFYQTARFNLVKDYLVEFNQLAISTAEGSHDMINRVMTKDNIGLAALLETKSSVWENGLPSESQIKQPILVATCHVHWDPEFCDVKLIQTMMLMSELKNIIQDTQTSLRPGSSTPDCNTIPLILCGDLNSLPQSGVVDFLNIGKVSAKHEDFKGLGYEDCLRKLSISDNKDMFDFKGIIDYIFYSRDFMRPLGLLGPLDQEWFRENKVFGCPHPQIPSDHLPLLTEFEMAAHVPSSNSSNENNENSHHSNVVSARR</sequence>
<feature type="region of interest" description="Disordered" evidence="18">
    <location>
        <begin position="82"/>
        <end position="132"/>
    </location>
</feature>
<dbReference type="InterPro" id="IPR036691">
    <property type="entry name" value="Endo/exonu/phosph_ase_sf"/>
</dbReference>
<keyword evidence="13" id="KW-0269">Exonuclease</keyword>
<feature type="compositionally biased region" description="Basic residues" evidence="18">
    <location>
        <begin position="121"/>
        <end position="132"/>
    </location>
</feature>
<evidence type="ECO:0000256" key="8">
    <source>
        <dbReference type="ARBA" id="ARBA00022614"/>
    </source>
</evidence>
<keyword evidence="8" id="KW-0433">Leucine-rich repeat</keyword>
<comment type="similarity">
    <text evidence="5">Belongs to the CCR4/nocturin family.</text>
</comment>
<evidence type="ECO:0000313" key="20">
    <source>
        <dbReference type="EMBL" id="KAK2156697.1"/>
    </source>
</evidence>
<keyword evidence="11" id="KW-0677">Repeat</keyword>
<dbReference type="EC" id="3.1.13.4" evidence="6"/>
<feature type="compositionally biased region" description="Basic and acidic residues" evidence="18">
    <location>
        <begin position="382"/>
        <end position="398"/>
    </location>
</feature>
<reference evidence="20" key="1">
    <citation type="journal article" date="2023" name="Mol. Biol. Evol.">
        <title>Third-Generation Sequencing Reveals the Adaptive Role of the Epigenome in Three Deep-Sea Polychaetes.</title>
        <authorList>
            <person name="Perez M."/>
            <person name="Aroh O."/>
            <person name="Sun Y."/>
            <person name="Lan Y."/>
            <person name="Juniper S.K."/>
            <person name="Young C.R."/>
            <person name="Angers B."/>
            <person name="Qian P.Y."/>
        </authorList>
    </citation>
    <scope>NUCLEOTIDE SEQUENCE</scope>
    <source>
        <strain evidence="20">P08H-3</strain>
    </source>
</reference>
<keyword evidence="12" id="KW-0378">Hydrolase</keyword>
<evidence type="ECO:0000256" key="6">
    <source>
        <dbReference type="ARBA" id="ARBA00012161"/>
    </source>
</evidence>
<evidence type="ECO:0000256" key="11">
    <source>
        <dbReference type="ARBA" id="ARBA00022737"/>
    </source>
</evidence>
<dbReference type="GO" id="GO:0004535">
    <property type="term" value="F:poly(A)-specific ribonuclease activity"/>
    <property type="evidence" value="ECO:0007669"/>
    <property type="project" value="UniProtKB-EC"/>
</dbReference>
<evidence type="ECO:0000256" key="13">
    <source>
        <dbReference type="ARBA" id="ARBA00022839"/>
    </source>
</evidence>
<keyword evidence="16" id="KW-0804">Transcription</keyword>
<evidence type="ECO:0000256" key="15">
    <source>
        <dbReference type="ARBA" id="ARBA00023015"/>
    </source>
</evidence>
<evidence type="ECO:0000256" key="9">
    <source>
        <dbReference type="ARBA" id="ARBA00022722"/>
    </source>
</evidence>
<accession>A0AAD9N4D6</accession>
<keyword evidence="15" id="KW-0805">Transcription regulation</keyword>
<evidence type="ECO:0000256" key="10">
    <source>
        <dbReference type="ARBA" id="ARBA00022723"/>
    </source>
</evidence>
<dbReference type="Pfam" id="PF03372">
    <property type="entry name" value="Exo_endo_phos"/>
    <property type="match status" value="1"/>
</dbReference>
<evidence type="ECO:0000256" key="4">
    <source>
        <dbReference type="ARBA" id="ARBA00004496"/>
    </source>
</evidence>
<dbReference type="GO" id="GO:0046872">
    <property type="term" value="F:metal ion binding"/>
    <property type="evidence" value="ECO:0007669"/>
    <property type="project" value="UniProtKB-KW"/>
</dbReference>
<evidence type="ECO:0000256" key="18">
    <source>
        <dbReference type="SAM" id="MobiDB-lite"/>
    </source>
</evidence>
<feature type="region of interest" description="Disordered" evidence="18">
    <location>
        <begin position="923"/>
        <end position="945"/>
    </location>
</feature>
<dbReference type="FunFam" id="3.60.10.10:FF:000002">
    <property type="entry name" value="CCR4-NOT transcription complex subunit 6 like"/>
    <property type="match status" value="1"/>
</dbReference>
<evidence type="ECO:0000259" key="19">
    <source>
        <dbReference type="Pfam" id="PF03372"/>
    </source>
</evidence>
<keyword evidence="10" id="KW-0479">Metal-binding</keyword>
<dbReference type="Gene3D" id="3.60.10.10">
    <property type="entry name" value="Endonuclease/exonuclease/phosphatase"/>
    <property type="match status" value="1"/>
</dbReference>
<feature type="domain" description="Endonuclease/exonuclease/phosphatase" evidence="19">
    <location>
        <begin position="598"/>
        <end position="909"/>
    </location>
</feature>
<dbReference type="GO" id="GO:0005737">
    <property type="term" value="C:cytoplasm"/>
    <property type="evidence" value="ECO:0007669"/>
    <property type="project" value="UniProtKB-SubCell"/>
</dbReference>
<keyword evidence="17" id="KW-0539">Nucleus</keyword>
<keyword evidence="7" id="KW-0963">Cytoplasm</keyword>
<feature type="compositionally biased region" description="Low complexity" evidence="18">
    <location>
        <begin position="924"/>
        <end position="945"/>
    </location>
</feature>
<evidence type="ECO:0000256" key="3">
    <source>
        <dbReference type="ARBA" id="ARBA00004123"/>
    </source>
</evidence>
<comment type="caution">
    <text evidence="20">The sequence shown here is derived from an EMBL/GenBank/DDBJ whole genome shotgun (WGS) entry which is preliminary data.</text>
</comment>
<dbReference type="PANTHER" id="PTHR12121">
    <property type="entry name" value="CARBON CATABOLITE REPRESSOR PROTEIN 4"/>
    <property type="match status" value="1"/>
</dbReference>
<evidence type="ECO:0000256" key="14">
    <source>
        <dbReference type="ARBA" id="ARBA00022842"/>
    </source>
</evidence>
<dbReference type="InterPro" id="IPR050410">
    <property type="entry name" value="CCR4/nocturin_mRNA_transcr"/>
</dbReference>
<evidence type="ECO:0000256" key="7">
    <source>
        <dbReference type="ARBA" id="ARBA00022490"/>
    </source>
</evidence>